<reference evidence="1" key="2">
    <citation type="journal article" date="2015" name="Data Brief">
        <title>Shoot transcriptome of the giant reed, Arundo donax.</title>
        <authorList>
            <person name="Barrero R.A."/>
            <person name="Guerrero F.D."/>
            <person name="Moolhuijzen P."/>
            <person name="Goolsby J.A."/>
            <person name="Tidwell J."/>
            <person name="Bellgard S.E."/>
            <person name="Bellgard M.I."/>
        </authorList>
    </citation>
    <scope>NUCLEOTIDE SEQUENCE</scope>
    <source>
        <tissue evidence="1">Shoot tissue taken approximately 20 cm above the soil surface</tissue>
    </source>
</reference>
<dbReference type="AlphaFoldDB" id="A0A0A9BJ45"/>
<name>A0A0A9BJ45_ARUDO</name>
<protein>
    <submittedName>
        <fullName evidence="1">Uncharacterized protein</fullName>
    </submittedName>
</protein>
<proteinExistence type="predicted"/>
<dbReference type="EMBL" id="GBRH01235762">
    <property type="protein sequence ID" value="JAD62133.1"/>
    <property type="molecule type" value="Transcribed_RNA"/>
</dbReference>
<reference evidence="1" key="1">
    <citation type="submission" date="2014-09" db="EMBL/GenBank/DDBJ databases">
        <authorList>
            <person name="Magalhaes I.L.F."/>
            <person name="Oliveira U."/>
            <person name="Santos F.R."/>
            <person name="Vidigal T.H.D.A."/>
            <person name="Brescovit A.D."/>
            <person name="Santos A.J."/>
        </authorList>
    </citation>
    <scope>NUCLEOTIDE SEQUENCE</scope>
    <source>
        <tissue evidence="1">Shoot tissue taken approximately 20 cm above the soil surface</tissue>
    </source>
</reference>
<organism evidence="1">
    <name type="scientific">Arundo donax</name>
    <name type="common">Giant reed</name>
    <name type="synonym">Donax arundinaceus</name>
    <dbReference type="NCBI Taxonomy" id="35708"/>
    <lineage>
        <taxon>Eukaryota</taxon>
        <taxon>Viridiplantae</taxon>
        <taxon>Streptophyta</taxon>
        <taxon>Embryophyta</taxon>
        <taxon>Tracheophyta</taxon>
        <taxon>Spermatophyta</taxon>
        <taxon>Magnoliopsida</taxon>
        <taxon>Liliopsida</taxon>
        <taxon>Poales</taxon>
        <taxon>Poaceae</taxon>
        <taxon>PACMAD clade</taxon>
        <taxon>Arundinoideae</taxon>
        <taxon>Arundineae</taxon>
        <taxon>Arundo</taxon>
    </lineage>
</organism>
<evidence type="ECO:0000313" key="1">
    <source>
        <dbReference type="EMBL" id="JAD62133.1"/>
    </source>
</evidence>
<sequence>MHFTKIGLGNFRWFHDSECYLVGGFNLDGLMPGFVPIPPMMT</sequence>
<accession>A0A0A9BJ45</accession>